<dbReference type="SUPFAM" id="SSF52058">
    <property type="entry name" value="L domain-like"/>
    <property type="match status" value="2"/>
</dbReference>
<sequence>MLINIDISRGLPQNIGKLAQIVKISGILYIGTNYGVTDFSFLPNLEEIEATDNEYNAAIMVGGNMNFKAEGLNALKRIRGDVLIHTTKESDVPHETRKRLKEITQGRVLFTNNECKGGEVNEQYLAKLSDFCFVIVGDLILRGLEEGNTAIKDLSFLGMLENISNSRAEQPSLKVAANENFVLKGLEGIRKIHGDVYVSTRKETDVSSFWKLYLKRATDGKTTFLVEGGTTTQPEEEKQNEIISELTKSSTTSAAHDAEPDTSVKESKHSSNFRQQHNSVYSQKQFISWICTIGL</sequence>
<keyword evidence="4" id="KW-1185">Reference proteome</keyword>
<dbReference type="InterPro" id="IPR036941">
    <property type="entry name" value="Rcpt_L-dom_sf"/>
</dbReference>
<gene>
    <name evidence="3" type="ORF">HPLM_LOCUS15374</name>
</gene>
<organism evidence="5">
    <name type="scientific">Haemonchus placei</name>
    <name type="common">Barber's pole worm</name>
    <dbReference type="NCBI Taxonomy" id="6290"/>
    <lineage>
        <taxon>Eukaryota</taxon>
        <taxon>Metazoa</taxon>
        <taxon>Ecdysozoa</taxon>
        <taxon>Nematoda</taxon>
        <taxon>Chromadorea</taxon>
        <taxon>Rhabditida</taxon>
        <taxon>Rhabditina</taxon>
        <taxon>Rhabditomorpha</taxon>
        <taxon>Strongyloidea</taxon>
        <taxon>Trichostrongylidae</taxon>
        <taxon>Haemonchus</taxon>
    </lineage>
</organism>
<dbReference type="Gene3D" id="3.80.20.20">
    <property type="entry name" value="Receptor L-domain"/>
    <property type="match status" value="1"/>
</dbReference>
<reference evidence="5" key="1">
    <citation type="submission" date="2017-02" db="UniProtKB">
        <authorList>
            <consortium name="WormBaseParasite"/>
        </authorList>
    </citation>
    <scope>IDENTIFICATION</scope>
</reference>
<dbReference type="Pfam" id="PF01030">
    <property type="entry name" value="Recep_L_domain"/>
    <property type="match status" value="1"/>
</dbReference>
<feature type="compositionally biased region" description="Basic and acidic residues" evidence="1">
    <location>
        <begin position="256"/>
        <end position="269"/>
    </location>
</feature>
<dbReference type="OrthoDB" id="5889944at2759"/>
<evidence type="ECO:0000313" key="5">
    <source>
        <dbReference type="WBParaSite" id="HPLM_0001538201-mRNA-1"/>
    </source>
</evidence>
<dbReference type="WBParaSite" id="HPLM_0001538201-mRNA-1">
    <property type="protein sequence ID" value="HPLM_0001538201-mRNA-1"/>
    <property type="gene ID" value="HPLM_0001538201"/>
</dbReference>
<name>A0A0N4WUP7_HAEPC</name>
<dbReference type="PANTHER" id="PTHR21662:SF59">
    <property type="entry name" value="RECEPTOR PROTEIN-TYROSINE KINASE"/>
    <property type="match status" value="1"/>
</dbReference>
<dbReference type="InterPro" id="IPR053079">
    <property type="entry name" value="SPS2_domain"/>
</dbReference>
<dbReference type="PANTHER" id="PTHR21662">
    <property type="entry name" value="RECEPTOR PROTEIN-TYROSINE KINASE"/>
    <property type="match status" value="1"/>
</dbReference>
<dbReference type="InterPro" id="IPR000494">
    <property type="entry name" value="Rcpt_L-dom"/>
</dbReference>
<accession>A0A0N4WUP7</accession>
<proteinExistence type="predicted"/>
<evidence type="ECO:0000259" key="2">
    <source>
        <dbReference type="Pfam" id="PF01030"/>
    </source>
</evidence>
<dbReference type="AlphaFoldDB" id="A0A0N4WUP7"/>
<feature type="region of interest" description="Disordered" evidence="1">
    <location>
        <begin position="247"/>
        <end position="276"/>
    </location>
</feature>
<feature type="domain" description="Receptor L-domain" evidence="2">
    <location>
        <begin position="12"/>
        <end position="85"/>
    </location>
</feature>
<evidence type="ECO:0000313" key="4">
    <source>
        <dbReference type="Proteomes" id="UP000268014"/>
    </source>
</evidence>
<dbReference type="Proteomes" id="UP000268014">
    <property type="component" value="Unassembled WGS sequence"/>
</dbReference>
<evidence type="ECO:0000313" key="3">
    <source>
        <dbReference type="EMBL" id="VDO56387.1"/>
    </source>
</evidence>
<dbReference type="EMBL" id="UZAF01018957">
    <property type="protein sequence ID" value="VDO56387.1"/>
    <property type="molecule type" value="Genomic_DNA"/>
</dbReference>
<reference evidence="3 4" key="2">
    <citation type="submission" date="2018-11" db="EMBL/GenBank/DDBJ databases">
        <authorList>
            <consortium name="Pathogen Informatics"/>
        </authorList>
    </citation>
    <scope>NUCLEOTIDE SEQUENCE [LARGE SCALE GENOMIC DNA]</scope>
    <source>
        <strain evidence="3 4">MHpl1</strain>
    </source>
</reference>
<evidence type="ECO:0000256" key="1">
    <source>
        <dbReference type="SAM" id="MobiDB-lite"/>
    </source>
</evidence>
<protein>
    <submittedName>
        <fullName evidence="5">Recep_L_domain domain-containing protein</fullName>
    </submittedName>
</protein>